<keyword evidence="1" id="KW-0812">Transmembrane</keyword>
<proteinExistence type="predicted"/>
<accession>A0A1M7M984</accession>
<keyword evidence="1" id="KW-1133">Transmembrane helix</keyword>
<reference evidence="3" key="1">
    <citation type="submission" date="2016-11" db="EMBL/GenBank/DDBJ databases">
        <authorList>
            <person name="Varghese N."/>
            <person name="Submissions S."/>
        </authorList>
    </citation>
    <scope>NUCLEOTIDE SEQUENCE [LARGE SCALE GENOMIC DNA]</scope>
    <source>
        <strain evidence="3">ACAM 48</strain>
    </source>
</reference>
<evidence type="ECO:0000313" key="3">
    <source>
        <dbReference type="Proteomes" id="UP000190235"/>
    </source>
</evidence>
<dbReference type="NCBIfam" id="TIGR01167">
    <property type="entry name" value="LPXTG_anchor"/>
    <property type="match status" value="1"/>
</dbReference>
<keyword evidence="1" id="KW-0472">Membrane</keyword>
<feature type="transmembrane region" description="Helical" evidence="1">
    <location>
        <begin position="20"/>
        <end position="46"/>
    </location>
</feature>
<dbReference type="EMBL" id="LT670848">
    <property type="protein sequence ID" value="SHM86838.1"/>
    <property type="molecule type" value="Genomic_DNA"/>
</dbReference>
<evidence type="ECO:0000256" key="1">
    <source>
        <dbReference type="SAM" id="Phobius"/>
    </source>
</evidence>
<sequence>MLLLYFDKTGGKAYDLGYSIGYFIAENLLFLLLGILIFAGLFVIFLRKKIRNNKRQIEN</sequence>
<protein>
    <submittedName>
        <fullName evidence="2">LPXTG-motif cell wall anchor domain-containing protein</fullName>
    </submittedName>
</protein>
<organism evidence="2 3">
    <name type="scientific">Salegentibacter salegens</name>
    <dbReference type="NCBI Taxonomy" id="143223"/>
    <lineage>
        <taxon>Bacteria</taxon>
        <taxon>Pseudomonadati</taxon>
        <taxon>Bacteroidota</taxon>
        <taxon>Flavobacteriia</taxon>
        <taxon>Flavobacteriales</taxon>
        <taxon>Flavobacteriaceae</taxon>
        <taxon>Salegentibacter</taxon>
    </lineage>
</organism>
<dbReference type="Proteomes" id="UP000190235">
    <property type="component" value="Chromosome I"/>
</dbReference>
<name>A0A1M7M984_9FLAO</name>
<evidence type="ECO:0000313" key="2">
    <source>
        <dbReference type="EMBL" id="SHM86838.1"/>
    </source>
</evidence>
<dbReference type="RefSeq" id="WP_079735378.1">
    <property type="nucleotide sequence ID" value="NZ_LT670848.1"/>
</dbReference>
<dbReference type="STRING" id="143223.SAMN05878281_2332"/>
<gene>
    <name evidence="2" type="ORF">SAMN05878281_2332</name>
</gene>
<keyword evidence="3" id="KW-1185">Reference proteome</keyword>
<dbReference type="AlphaFoldDB" id="A0A1M7M984"/>